<protein>
    <submittedName>
        <fullName evidence="1">DUF429 domain-containing protein</fullName>
    </submittedName>
</protein>
<dbReference type="EMBL" id="DRMH01000020">
    <property type="protein sequence ID" value="HFC97231.1"/>
    <property type="molecule type" value="Genomic_DNA"/>
</dbReference>
<dbReference type="AlphaFoldDB" id="A0A7C3CJH3"/>
<accession>A0A7C3CJH3</accession>
<gene>
    <name evidence="1" type="ORF">ENJ40_02070</name>
</gene>
<organism evidence="1">
    <name type="scientific">Thermosulfurimonas dismutans</name>
    <dbReference type="NCBI Taxonomy" id="999894"/>
    <lineage>
        <taxon>Bacteria</taxon>
        <taxon>Pseudomonadati</taxon>
        <taxon>Thermodesulfobacteriota</taxon>
        <taxon>Thermodesulfobacteria</taxon>
        <taxon>Thermodesulfobacteriales</taxon>
        <taxon>Thermodesulfobacteriaceae</taxon>
        <taxon>Thermosulfurimonas</taxon>
    </lineage>
</organism>
<sequence>MRFFFLGVDLGGEENTWAVAVEREGKLSPGLSLPEGKPVSLTEIVEFSRKNRMLAAALDAPISFSLTDRKGLREADRRLREILRDEGGEPGWVVSYNALMGIPVRGLLLAEALAPVVGTIIETHPRAALYLALPREKKSLVKAYKGRGPEAEAALRELWTTLFAKENPRRLSHGLLDALVCALTARAYHLDPESLLFLPSSGSRGFGPFVILKKRLPNPPPPPEPPFTKRK</sequence>
<name>A0A7C3CJH3_9BACT</name>
<reference evidence="1" key="1">
    <citation type="journal article" date="2020" name="mSystems">
        <title>Genome- and Community-Level Interaction Insights into Carbon Utilization and Element Cycling Functions of Hydrothermarchaeota in Hydrothermal Sediment.</title>
        <authorList>
            <person name="Zhou Z."/>
            <person name="Liu Y."/>
            <person name="Xu W."/>
            <person name="Pan J."/>
            <person name="Luo Z.H."/>
            <person name="Li M."/>
        </authorList>
    </citation>
    <scope>NUCLEOTIDE SEQUENCE [LARGE SCALE GENOMIC DNA]</scope>
    <source>
        <strain evidence="1">HyVt-483</strain>
    </source>
</reference>
<evidence type="ECO:0000313" key="1">
    <source>
        <dbReference type="EMBL" id="HFC97231.1"/>
    </source>
</evidence>
<comment type="caution">
    <text evidence="1">The sequence shown here is derived from an EMBL/GenBank/DDBJ whole genome shotgun (WGS) entry which is preliminary data.</text>
</comment>
<proteinExistence type="predicted"/>
<dbReference type="Proteomes" id="UP000886043">
    <property type="component" value="Unassembled WGS sequence"/>
</dbReference>